<feature type="active site" description="Nucleophile" evidence="2">
    <location>
        <position position="104"/>
    </location>
</feature>
<sequence length="257" mass="29294">MLMLKRIPKDTVLQGEICKPLFVKKDPVGVLLIHGYTGSPHDMRYLAEKLVERGFTVSVPRLPGHGTNHMDFLSTNHRDWLRRAIDAHIELRTECEKVHVVGLSMGGLLAAILATKFEVEKLVLAAPAFVVSDKRVYITPILALFKDYLPREERVEYEDPVLKKLGSEYWNKNFTKPAVSFLKLKRLATRLLGQVRSKTLLIIARNDSVVPMEVREFVEKRVKGPIETVVLEKSNHVVVNDVEKEYVAQLVAKFLEE</sequence>
<dbReference type="PATRIC" id="fig|688269.3.peg.553"/>
<dbReference type="Proteomes" id="UP000006804">
    <property type="component" value="Chromosome"/>
</dbReference>
<dbReference type="GO" id="GO:0052689">
    <property type="term" value="F:carboxylic ester hydrolase activity"/>
    <property type="evidence" value="ECO:0007669"/>
    <property type="project" value="InterPro"/>
</dbReference>
<dbReference type="PANTHER" id="PTHR43798:SF31">
    <property type="entry name" value="AB HYDROLASE SUPERFAMILY PROTEIN YCLE"/>
    <property type="match status" value="1"/>
</dbReference>
<keyword evidence="5" id="KW-1185">Reference proteome</keyword>
<evidence type="ECO:0000259" key="3">
    <source>
        <dbReference type="Pfam" id="PF12697"/>
    </source>
</evidence>
<dbReference type="PANTHER" id="PTHR43798">
    <property type="entry name" value="MONOACYLGLYCEROL LIPASE"/>
    <property type="match status" value="1"/>
</dbReference>
<evidence type="ECO:0000256" key="1">
    <source>
        <dbReference type="ARBA" id="ARBA00022801"/>
    </source>
</evidence>
<feature type="domain" description="AB hydrolase-1" evidence="3">
    <location>
        <begin position="30"/>
        <end position="247"/>
    </location>
</feature>
<dbReference type="InterPro" id="IPR000073">
    <property type="entry name" value="AB_hydrolase_1"/>
</dbReference>
<dbReference type="KEGG" id="tta:Theth_0533"/>
<dbReference type="HOGENOM" id="CLU_076594_0_0_0"/>
<protein>
    <submittedName>
        <fullName evidence="4">Alpha/beta hydrolase domain-containing protein</fullName>
    </submittedName>
</protein>
<evidence type="ECO:0000313" key="4">
    <source>
        <dbReference type="EMBL" id="AEH50622.1"/>
    </source>
</evidence>
<dbReference type="eggNOG" id="COG1647">
    <property type="taxonomic scope" value="Bacteria"/>
</dbReference>
<evidence type="ECO:0000313" key="5">
    <source>
        <dbReference type="Proteomes" id="UP000006804"/>
    </source>
</evidence>
<dbReference type="Pfam" id="PF12697">
    <property type="entry name" value="Abhydrolase_6"/>
    <property type="match status" value="1"/>
</dbReference>
<dbReference type="SUPFAM" id="SSF53474">
    <property type="entry name" value="alpha/beta-Hydrolases"/>
    <property type="match status" value="1"/>
</dbReference>
<gene>
    <name evidence="4" type="ORF">Theth_0533</name>
</gene>
<dbReference type="Gene3D" id="3.40.50.1820">
    <property type="entry name" value="alpha/beta hydrolase"/>
    <property type="match status" value="1"/>
</dbReference>
<organism evidence="4 5">
    <name type="scientific">Pseudothermotoga thermarum DSM 5069</name>
    <dbReference type="NCBI Taxonomy" id="688269"/>
    <lineage>
        <taxon>Bacteria</taxon>
        <taxon>Thermotogati</taxon>
        <taxon>Thermotogota</taxon>
        <taxon>Thermotogae</taxon>
        <taxon>Thermotogales</taxon>
        <taxon>Thermotogaceae</taxon>
        <taxon>Pseudothermotoga</taxon>
    </lineage>
</organism>
<dbReference type="InterPro" id="IPR012354">
    <property type="entry name" value="Esterase_lipase"/>
</dbReference>
<accession>F7YXI1</accession>
<dbReference type="STRING" id="688269.Theth_0533"/>
<dbReference type="GO" id="GO:0016020">
    <property type="term" value="C:membrane"/>
    <property type="evidence" value="ECO:0007669"/>
    <property type="project" value="TreeGrafter"/>
</dbReference>
<dbReference type="ESTHER" id="9them-f7yxi1">
    <property type="family name" value="CarbLipBact_2"/>
</dbReference>
<keyword evidence="1 4" id="KW-0378">Hydrolase</keyword>
<feature type="active site" description="Charge relay system" evidence="2">
    <location>
        <position position="207"/>
    </location>
</feature>
<dbReference type="PIRSF" id="PIRSF017388">
    <property type="entry name" value="Esterase_lipase"/>
    <property type="match status" value="1"/>
</dbReference>
<proteinExistence type="predicted"/>
<dbReference type="AlphaFoldDB" id="F7YXI1"/>
<evidence type="ECO:0000256" key="2">
    <source>
        <dbReference type="PIRSR" id="PIRSR017388-1"/>
    </source>
</evidence>
<dbReference type="InterPro" id="IPR029058">
    <property type="entry name" value="AB_hydrolase_fold"/>
</dbReference>
<reference evidence="4 5" key="1">
    <citation type="submission" date="2010-11" db="EMBL/GenBank/DDBJ databases">
        <title>The complete genome of Thermotoga thermarum DSM 5069.</title>
        <authorList>
            <consortium name="US DOE Joint Genome Institute (JGI-PGF)"/>
            <person name="Lucas S."/>
            <person name="Copeland A."/>
            <person name="Lapidus A."/>
            <person name="Bruce D."/>
            <person name="Goodwin L."/>
            <person name="Pitluck S."/>
            <person name="Kyrpides N."/>
            <person name="Mavromatis K."/>
            <person name="Ivanova N."/>
            <person name="Zeytun A."/>
            <person name="Brettin T."/>
            <person name="Detter J.C."/>
            <person name="Tapia R."/>
            <person name="Han C."/>
            <person name="Land M."/>
            <person name="Hauser L."/>
            <person name="Markowitz V."/>
            <person name="Cheng J.-F."/>
            <person name="Hugenholtz P."/>
            <person name="Woyke T."/>
            <person name="Wu D."/>
            <person name="Spring S."/>
            <person name="Schroeder M."/>
            <person name="Brambilla E."/>
            <person name="Klenk H.-P."/>
            <person name="Eisen J.A."/>
        </authorList>
    </citation>
    <scope>NUCLEOTIDE SEQUENCE [LARGE SCALE GENOMIC DNA]</scope>
    <source>
        <strain evidence="4 5">DSM 5069</strain>
    </source>
</reference>
<feature type="active site" description="Charge relay system" evidence="2">
    <location>
        <position position="236"/>
    </location>
</feature>
<dbReference type="EMBL" id="CP002351">
    <property type="protein sequence ID" value="AEH50622.1"/>
    <property type="molecule type" value="Genomic_DNA"/>
</dbReference>
<dbReference type="InterPro" id="IPR050266">
    <property type="entry name" value="AB_hydrolase_sf"/>
</dbReference>
<name>F7YXI1_9THEM</name>